<feature type="region of interest" description="Disordered" evidence="1">
    <location>
        <begin position="21"/>
        <end position="171"/>
    </location>
</feature>
<sequence>MEQVERQKRRVDDAVHELAFDLIGRKERRQTLSTIPEPGLRDSSQEQDGYRDRRDQIQRELDASTISDRSSPEIDPDHESRKRAREQRQRERIHREQHPDLQQNKTERSTAATASSLARVDHTEGDSGEPSQEDEVQTQAVQPDASLPRSPHPLASEIPHSLSSSTTPKILGFTDTSMGDATGESALAGRASVATSKTQQVTDNNVLSEAPQEITEDDPMSAVDKRTGDACESVSSLTDSHTATLSYAVSGQNSTLPTSLDLINQPCRPDEQRTGIRIAASVADPGLDAETSAKLTSLFVDDFLANLRSTPGLIRELAESAHNAANLIREYARLKATAASTSVEEIAASVVRYRRHDIAANIKSIATTLPSQDGVLSLADKLALLWAKDRPDRPDDFEYLAADDDLDDILPELLREQDVREALTFLFASEEYQWLLERMKLETMMSTTQSTYTLVRERLIDVQANASTTTLQLDWSPRMFIDQQFGESTEIGSTICLVGDESSAYATTCRGYIDLMWPQIGPYVLDLMATAITGGQDDFSDTIGGAHAFSVSFGHGSTVVNIAGPAVLRLEASEVLVWLAAACQSSSSETMLSTCMPTIQKASGNVSNVAYALSPLFDPAETIGLCWLRMFGNPVMVLGYPIPRRSAVEVGLEVPLAMMAELGQAVDVVNFSNTTIIKGFASLFVPTISTATSVVWHFMLSPDGSRVSYNTGADATGISKHLEPEQLQTARHFVGWTATADQLTVLLYICSSWLYKHKQRLQLEVMANQEDENESTKEAEGVIGAIDHFRHPLTLEGKASAISALYNRTNRNLKLSKTVESKIEVVNGQSSQKDTTTWTTWQSNVEEKFSSLEIVFDHIVRSRLSQTTRDVKMPFRSGTFEGYEFNDVVSGTSTLQPHEVSLLPNADDWLKWCCQGQIIPLMGSDFGELVRPTNPPPGAHNQSCGKYALCPTNLDYLAAPVSILRSLNDRISSPTDGSIMLDQSCVWRRPVSSFRPCRCKCDGICEVDVTKLNDRSQRSKKHTSADDPDMIWTEYGRGAVIFGSIRNRLTKMHDDLDGQLAVPTPPKLRRSKATISDSGIDVGSSSSLGSSDPSGTKSPQTSESGLSLETHSSSSSHQYQQRQQTATMQERSSQTPVHYTPGLKSPRTGGQAHGGAEKR</sequence>
<organism evidence="2 3">
    <name type="scientific">Recurvomyces mirabilis</name>
    <dbReference type="NCBI Taxonomy" id="574656"/>
    <lineage>
        <taxon>Eukaryota</taxon>
        <taxon>Fungi</taxon>
        <taxon>Dikarya</taxon>
        <taxon>Ascomycota</taxon>
        <taxon>Pezizomycotina</taxon>
        <taxon>Dothideomycetes</taxon>
        <taxon>Dothideomycetidae</taxon>
        <taxon>Mycosphaerellales</taxon>
        <taxon>Teratosphaeriaceae</taxon>
        <taxon>Recurvomyces</taxon>
    </lineage>
</organism>
<reference evidence="2" key="1">
    <citation type="submission" date="2023-07" db="EMBL/GenBank/DDBJ databases">
        <title>Black Yeasts Isolated from many extreme environments.</title>
        <authorList>
            <person name="Coleine C."/>
            <person name="Stajich J.E."/>
            <person name="Selbmann L."/>
        </authorList>
    </citation>
    <scope>NUCLEOTIDE SEQUENCE</scope>
    <source>
        <strain evidence="2">CCFEE 5485</strain>
    </source>
</reference>
<evidence type="ECO:0000313" key="2">
    <source>
        <dbReference type="EMBL" id="KAK3678700.1"/>
    </source>
</evidence>
<feature type="compositionally biased region" description="Basic and acidic residues" evidence="1">
    <location>
        <begin position="70"/>
        <end position="99"/>
    </location>
</feature>
<comment type="caution">
    <text evidence="2">The sequence shown here is derived from an EMBL/GenBank/DDBJ whole genome shotgun (WGS) entry which is preliminary data.</text>
</comment>
<name>A0AAE0WVM2_9PEZI</name>
<feature type="compositionally biased region" description="Low complexity" evidence="1">
    <location>
        <begin position="1076"/>
        <end position="1129"/>
    </location>
</feature>
<dbReference type="AlphaFoldDB" id="A0AAE0WVM2"/>
<accession>A0AAE0WVM2</accession>
<dbReference type="Proteomes" id="UP001274830">
    <property type="component" value="Unassembled WGS sequence"/>
</dbReference>
<gene>
    <name evidence="2" type="ORF">LTR78_001153</name>
</gene>
<proteinExistence type="predicted"/>
<dbReference type="EMBL" id="JAUTXT010000003">
    <property type="protein sequence ID" value="KAK3678700.1"/>
    <property type="molecule type" value="Genomic_DNA"/>
</dbReference>
<feature type="compositionally biased region" description="Basic and acidic residues" evidence="1">
    <location>
        <begin position="39"/>
        <end position="62"/>
    </location>
</feature>
<evidence type="ECO:0000313" key="3">
    <source>
        <dbReference type="Proteomes" id="UP001274830"/>
    </source>
</evidence>
<evidence type="ECO:0000256" key="1">
    <source>
        <dbReference type="SAM" id="MobiDB-lite"/>
    </source>
</evidence>
<keyword evidence="3" id="KW-1185">Reference proteome</keyword>
<protein>
    <submittedName>
        <fullName evidence="2">Uncharacterized protein</fullName>
    </submittedName>
</protein>
<feature type="region of interest" description="Disordered" evidence="1">
    <location>
        <begin position="1057"/>
        <end position="1159"/>
    </location>
</feature>
<feature type="compositionally biased region" description="Polar residues" evidence="1">
    <location>
        <begin position="161"/>
        <end position="171"/>
    </location>
</feature>